<gene>
    <name evidence="1" type="ORF">FQN60_007326</name>
</gene>
<dbReference type="AlphaFoldDB" id="A0A5J5CCU3"/>
<name>A0A5J5CCU3_9PERO</name>
<protein>
    <recommendedName>
        <fullName evidence="3">CCHC-type domain-containing protein</fullName>
    </recommendedName>
</protein>
<evidence type="ECO:0000313" key="1">
    <source>
        <dbReference type="EMBL" id="KAA8577790.1"/>
    </source>
</evidence>
<dbReference type="EMBL" id="VOFY01001928">
    <property type="protein sequence ID" value="KAA8577790.1"/>
    <property type="molecule type" value="Genomic_DNA"/>
</dbReference>
<evidence type="ECO:0000313" key="2">
    <source>
        <dbReference type="Proteomes" id="UP000327493"/>
    </source>
</evidence>
<sequence length="127" mass="14726">MGTWQKRAIRFFVANVEKLGIPSRNAPMQEVQSCGETNHLFRDCPKSFANKLKTSPKRTEKNKMIVWRAVWLENSNLPPNPVDWRRRIMVGGRRVGPAIAPPVVNREEVGPWHGRRRSSQWLAQNRN</sequence>
<reference evidence="1 2" key="1">
    <citation type="submission" date="2019-08" db="EMBL/GenBank/DDBJ databases">
        <title>A chromosome-level genome assembly, high-density linkage maps, and genome scans reveal the genomic architecture of hybrid incompatibilities underlying speciation via character displacement in darters (Percidae: Etheostominae).</title>
        <authorList>
            <person name="Moran R.L."/>
            <person name="Catchen J.M."/>
            <person name="Fuller R.C."/>
        </authorList>
    </citation>
    <scope>NUCLEOTIDE SEQUENCE [LARGE SCALE GENOMIC DNA]</scope>
    <source>
        <strain evidence="1">EspeVRDwgs_2016</strain>
        <tissue evidence="1">Muscle</tissue>
    </source>
</reference>
<organism evidence="1 2">
    <name type="scientific">Etheostoma spectabile</name>
    <name type="common">orangethroat darter</name>
    <dbReference type="NCBI Taxonomy" id="54343"/>
    <lineage>
        <taxon>Eukaryota</taxon>
        <taxon>Metazoa</taxon>
        <taxon>Chordata</taxon>
        <taxon>Craniata</taxon>
        <taxon>Vertebrata</taxon>
        <taxon>Euteleostomi</taxon>
        <taxon>Actinopterygii</taxon>
        <taxon>Neopterygii</taxon>
        <taxon>Teleostei</taxon>
        <taxon>Neoteleostei</taxon>
        <taxon>Acanthomorphata</taxon>
        <taxon>Eupercaria</taxon>
        <taxon>Perciformes</taxon>
        <taxon>Percoidei</taxon>
        <taxon>Percidae</taxon>
        <taxon>Etheostomatinae</taxon>
        <taxon>Etheostoma</taxon>
    </lineage>
</organism>
<comment type="caution">
    <text evidence="1">The sequence shown here is derived from an EMBL/GenBank/DDBJ whole genome shotgun (WGS) entry which is preliminary data.</text>
</comment>
<accession>A0A5J5CCU3</accession>
<evidence type="ECO:0008006" key="3">
    <source>
        <dbReference type="Google" id="ProtNLM"/>
    </source>
</evidence>
<dbReference type="Proteomes" id="UP000327493">
    <property type="component" value="Unassembled WGS sequence"/>
</dbReference>
<proteinExistence type="predicted"/>
<keyword evidence="2" id="KW-1185">Reference proteome</keyword>